<dbReference type="Gene3D" id="3.15.10.10">
    <property type="entry name" value="Bactericidal permeability-increasing protein, domain 1"/>
    <property type="match status" value="2"/>
</dbReference>
<dbReference type="InterPro" id="IPR017943">
    <property type="entry name" value="Bactericidal_perm-incr_a/b_dom"/>
</dbReference>
<feature type="domain" description="Lipid-binding serum glycoprotein C-terminal" evidence="5">
    <location>
        <begin position="272"/>
        <end position="482"/>
    </location>
</feature>
<organism evidence="6 7">
    <name type="scientific">Cafeteria roenbergensis</name>
    <name type="common">Marine flagellate</name>
    <dbReference type="NCBI Taxonomy" id="33653"/>
    <lineage>
        <taxon>Eukaryota</taxon>
        <taxon>Sar</taxon>
        <taxon>Stramenopiles</taxon>
        <taxon>Bigyra</taxon>
        <taxon>Opalozoa</taxon>
        <taxon>Bicosoecida</taxon>
        <taxon>Cafeteriaceae</taxon>
        <taxon>Cafeteria</taxon>
    </lineage>
</organism>
<feature type="domain" description="Lipid-binding serum glycoprotein N-terminal" evidence="4">
    <location>
        <begin position="26"/>
        <end position="255"/>
    </location>
</feature>
<dbReference type="SUPFAM" id="SSF55394">
    <property type="entry name" value="Bactericidal permeability-increasing protein, BPI"/>
    <property type="match status" value="4"/>
</dbReference>
<feature type="domain" description="Lipid-binding serum glycoprotein C-terminal" evidence="5">
    <location>
        <begin position="777"/>
        <end position="987"/>
    </location>
</feature>
<keyword evidence="2" id="KW-1015">Disulfide bond</keyword>
<dbReference type="InterPro" id="IPR001124">
    <property type="entry name" value="Lipid-bd_serum_glycop_C"/>
</dbReference>
<evidence type="ECO:0008006" key="8">
    <source>
        <dbReference type="Google" id="ProtNLM"/>
    </source>
</evidence>
<dbReference type="PANTHER" id="PTHR10504:SF131">
    <property type="entry name" value="BPI2 DOMAIN-CONTAINING PROTEIN"/>
    <property type="match status" value="1"/>
</dbReference>
<dbReference type="Pfam" id="PF02886">
    <property type="entry name" value="LBP_BPI_CETP_C"/>
    <property type="match status" value="2"/>
</dbReference>
<dbReference type="GO" id="GO:0005615">
    <property type="term" value="C:extracellular space"/>
    <property type="evidence" value="ECO:0007669"/>
    <property type="project" value="TreeGrafter"/>
</dbReference>
<keyword evidence="3" id="KW-0732">Signal</keyword>
<reference evidence="6 7" key="1">
    <citation type="submission" date="2019-07" db="EMBL/GenBank/DDBJ databases">
        <title>Genomes of Cafeteria roenbergensis.</title>
        <authorList>
            <person name="Fischer M.G."/>
            <person name="Hackl T."/>
            <person name="Roman M."/>
        </authorList>
    </citation>
    <scope>NUCLEOTIDE SEQUENCE [LARGE SCALE GENOMIC DNA]</scope>
    <source>
        <strain evidence="6 7">Cflag</strain>
    </source>
</reference>
<evidence type="ECO:0000259" key="5">
    <source>
        <dbReference type="SMART" id="SM00329"/>
    </source>
</evidence>
<gene>
    <name evidence="6" type="ORF">FNF31_05905</name>
</gene>
<evidence type="ECO:0000313" key="7">
    <source>
        <dbReference type="Proteomes" id="UP000325113"/>
    </source>
</evidence>
<accession>A0A5A8CVJ4</accession>
<dbReference type="InterPro" id="IPR017942">
    <property type="entry name" value="Lipid-bd_serum_glycop_N"/>
</dbReference>
<sequence length="1068" mass="110702">MMLRSAIMLAAVAAATATAPGIRASVSSAGLQYIVGVAIPMIEKKFSTINIPDYSTKTHDVTVDLSSATCHLESLGSGSLSSDPGQGVAGQITGISVSCSAHVHARLDIWPHPSCSFDLDGSVGGGSASLVLDITDNGGHPELVAKSIDVNVGDFDIHFHGGICSIVADLIKDIADTFFKKTVDHLVEKEIDSVLGTFISNDANKIINSIPLDIPLPFKAPYDIADIDFTLSDSPAFETGYIGVDVVGAVVNAQTKAPAPFPAPTIPAFSSSSAAHYIQLFLSPYVLESAVWTFQQAGLVKFNVKHTLIPASFPVQLNTTDLALIAPGIKTAFPNDWVDIEVTMPLSDKATITASPAGVAASVPLQLEFNAVTASGDKNAFVLGCDFDGDILLTAETNSTTGFPMIAGNLSYLKCPLSVVSSNVGTVSPGLAAALVDLILGDIITPLVNVLLKVGIPLPTVDGLTFTQLELINGNGYVQLATDFTYTPTAAQEEPALLGAPMPFAPLADAKPALRAAASVSATAPGVRASISSHALKYIVDTALPVVQKKFSTISIPNEDSKHGKVKVSISNGVCHLNSLGSGSLSPVPGQGIAGSIQGISVDCSAHIKAKLSIWPHPSCSFDVRGSVNGASAGLVIGVAETGGKPVLSSKSVSVNVGSFKLSFHGGVCGFVAKLINGIASLFFKNKVNHMIEKEVSSVLSQFINNDANAIISAIPLDIPLPVKAPYNIADVDFHLANAPAFATGYMGMDVVGSIVNSKTKAPAPFPAPTIPAWSNASAAHFLQIFLSPYVLESAVWTYQQAGLMEYTVKHTAIPAGFPVQLNTDALALIAPGIKTAFPGDFVDLHITMPQGKKATITASPAGVAASVPLNIEFNAVTASGDKNAFVLGCDFDGAIALKAETNSTTGFPMITGNLSYLKCPLSVVSSNVGAVDPGLADVLLNFVFSGLVTPFVNVLLNVGLPLPTTKGLTFRNFRLINGNGYVMVATDFTYVFPSLALDSNVNGGHSAEQLPYAPLLDGTPVEPAEMTVEEAESDEADASGDASFASGVTLLGVKRAAGHAPMLRGMN</sequence>
<feature type="chain" id="PRO_5022835120" description="Lipid-binding serum glycoprotein C-terminal domain-containing protein" evidence="3">
    <location>
        <begin position="18"/>
        <end position="1068"/>
    </location>
</feature>
<evidence type="ECO:0000313" key="6">
    <source>
        <dbReference type="EMBL" id="KAA0156474.1"/>
    </source>
</evidence>
<evidence type="ECO:0000256" key="3">
    <source>
        <dbReference type="SAM" id="SignalP"/>
    </source>
</evidence>
<evidence type="ECO:0000259" key="4">
    <source>
        <dbReference type="SMART" id="SM00328"/>
    </source>
</evidence>
<comment type="caution">
    <text evidence="6">The sequence shown here is derived from an EMBL/GenBank/DDBJ whole genome shotgun (WGS) entry which is preliminary data.</text>
</comment>
<evidence type="ECO:0000256" key="1">
    <source>
        <dbReference type="ARBA" id="ARBA00007292"/>
    </source>
</evidence>
<dbReference type="EMBL" id="VLTM01000082">
    <property type="protein sequence ID" value="KAA0156474.1"/>
    <property type="molecule type" value="Genomic_DNA"/>
</dbReference>
<dbReference type="PANTHER" id="PTHR10504">
    <property type="entry name" value="BACTERICIDAL PERMEABILITY-INCREASING BPI PROTEIN-RELATED"/>
    <property type="match status" value="1"/>
</dbReference>
<protein>
    <recommendedName>
        <fullName evidence="8">Lipid-binding serum glycoprotein C-terminal domain-containing protein</fullName>
    </recommendedName>
</protein>
<dbReference type="InterPro" id="IPR032942">
    <property type="entry name" value="BPI/LBP/Plunc"/>
</dbReference>
<dbReference type="Proteomes" id="UP000325113">
    <property type="component" value="Unassembled WGS sequence"/>
</dbReference>
<dbReference type="AlphaFoldDB" id="A0A5A8CVJ4"/>
<evidence type="ECO:0000256" key="2">
    <source>
        <dbReference type="ARBA" id="ARBA00023157"/>
    </source>
</evidence>
<feature type="signal peptide" evidence="3">
    <location>
        <begin position="1"/>
        <end position="17"/>
    </location>
</feature>
<name>A0A5A8CVJ4_CAFRO</name>
<proteinExistence type="inferred from homology"/>
<dbReference type="SMART" id="SM00329">
    <property type="entry name" value="BPI2"/>
    <property type="match status" value="2"/>
</dbReference>
<feature type="domain" description="Lipid-binding serum glycoprotein N-terminal" evidence="4">
    <location>
        <begin position="531"/>
        <end position="760"/>
    </location>
</feature>
<comment type="similarity">
    <text evidence="1">Belongs to the BPI/LBP/Plunc superfamily. BPI/LBP family.</text>
</comment>
<dbReference type="SMART" id="SM00328">
    <property type="entry name" value="BPI1"/>
    <property type="match status" value="2"/>
</dbReference>
<dbReference type="Gene3D" id="3.15.20.10">
    <property type="entry name" value="Bactericidal permeability-increasing protein, domain 2"/>
    <property type="match status" value="2"/>
</dbReference>
<dbReference type="GO" id="GO:0008289">
    <property type="term" value="F:lipid binding"/>
    <property type="evidence" value="ECO:0007669"/>
    <property type="project" value="InterPro"/>
</dbReference>